<name>A0A4Q0P4V7_9FLAO</name>
<evidence type="ECO:0000313" key="2">
    <source>
        <dbReference type="Proteomes" id="UP000289238"/>
    </source>
</evidence>
<evidence type="ECO:0008006" key="3">
    <source>
        <dbReference type="Google" id="ProtNLM"/>
    </source>
</evidence>
<dbReference type="Proteomes" id="UP000289238">
    <property type="component" value="Unassembled WGS sequence"/>
</dbReference>
<comment type="caution">
    <text evidence="1">The sequence shown here is derived from an EMBL/GenBank/DDBJ whole genome shotgun (WGS) entry which is preliminary data.</text>
</comment>
<dbReference type="RefSeq" id="WP_128758259.1">
    <property type="nucleotide sequence ID" value="NZ_QOVM01000005.1"/>
</dbReference>
<accession>A0A4Q0P4V7</accession>
<proteinExistence type="predicted"/>
<dbReference type="Gene3D" id="3.90.930.1">
    <property type="match status" value="1"/>
</dbReference>
<dbReference type="EMBL" id="QOVM01000005">
    <property type="protein sequence ID" value="RXG21647.1"/>
    <property type="molecule type" value="Genomic_DNA"/>
</dbReference>
<protein>
    <recommendedName>
        <fullName evidence="3">MORN repeat protein</fullName>
    </recommendedName>
</protein>
<dbReference type="OrthoDB" id="1223552at2"/>
<dbReference type="SUPFAM" id="SSF82185">
    <property type="entry name" value="Histone H3 K4-specific methyltransferase SET7/9 N-terminal domain"/>
    <property type="match status" value="2"/>
</dbReference>
<keyword evidence="2" id="KW-1185">Reference proteome</keyword>
<evidence type="ECO:0000313" key="1">
    <source>
        <dbReference type="EMBL" id="RXG21647.1"/>
    </source>
</evidence>
<sequence>MFVFNYILMLVLVTGSNEQKTYIKEYYANGILKSEGWSINNQKTDYWFYYYENGNVKGKGSYETNKKNGYWFFYNQSNAVISQGHYQNGKRVNWWVLLREKNVVEKVQFVNDVRQGYSLLYKNGNLFKAQHYKDNILTGAWTSIANFKKDNPNAQF</sequence>
<gene>
    <name evidence="1" type="ORF">DSM00_2496</name>
</gene>
<organism evidence="1 2">
    <name type="scientific">Leeuwenhoekiella aequorea</name>
    <dbReference type="NCBI Taxonomy" id="283736"/>
    <lineage>
        <taxon>Bacteria</taxon>
        <taxon>Pseudomonadati</taxon>
        <taxon>Bacteroidota</taxon>
        <taxon>Flavobacteriia</taxon>
        <taxon>Flavobacteriales</taxon>
        <taxon>Flavobacteriaceae</taxon>
        <taxon>Leeuwenhoekiella</taxon>
    </lineage>
</organism>
<dbReference type="AlphaFoldDB" id="A0A4Q0P4V7"/>
<reference evidence="1 2" key="1">
    <citation type="submission" date="2018-07" db="EMBL/GenBank/DDBJ databases">
        <title>Leeuwenhoekiella genomics.</title>
        <authorList>
            <person name="Tahon G."/>
            <person name="Willems A."/>
        </authorList>
    </citation>
    <scope>NUCLEOTIDE SEQUENCE [LARGE SCALE GENOMIC DNA]</scope>
    <source>
        <strain evidence="1 2">LMG 22550</strain>
    </source>
</reference>